<proteinExistence type="predicted"/>
<keyword evidence="1" id="KW-0732">Signal</keyword>
<feature type="chain" id="PRO_5015493734" description="VWFC domain-containing protein" evidence="1">
    <location>
        <begin position="20"/>
        <end position="283"/>
    </location>
</feature>
<protein>
    <recommendedName>
        <fullName evidence="4">VWFC domain-containing protein</fullName>
    </recommendedName>
</protein>
<accession>A0A2T7PX02</accession>
<comment type="caution">
    <text evidence="2">The sequence shown here is derived from an EMBL/GenBank/DDBJ whole genome shotgun (WGS) entry which is preliminary data.</text>
</comment>
<feature type="signal peptide" evidence="1">
    <location>
        <begin position="1"/>
        <end position="19"/>
    </location>
</feature>
<dbReference type="Proteomes" id="UP000245119">
    <property type="component" value="Linkage Group LG1"/>
</dbReference>
<sequence length="283" mass="30543">MKQLCTALFLLHALLTVSGVENITEGSQDVSCTESEELCLSSNSTATSIYVINTKMSCCAAGYEMAWTDQSCSCKKTKEAIACNTGEDACASAEYAVLDDSGTKRCCPDNSTLQSFRFRLKGKNYLHTDGSHDPPCLTSQHECRDHVGLSALFVFNGDYYCCTAGHTMQWRNTNNCTCHATHQVETCHAGQQACVNAATFILDGEGNIHCCPPGSSSIQAFHTNLNGRQVDSCTCSFQVSPDDDIPEAANSVVFTNTQVAGEDANVTHIGQEARHAGRRFSTT</sequence>
<dbReference type="AlphaFoldDB" id="A0A2T7PX02"/>
<evidence type="ECO:0000313" key="2">
    <source>
        <dbReference type="EMBL" id="PVD37956.1"/>
    </source>
</evidence>
<keyword evidence="3" id="KW-1185">Reference proteome</keyword>
<gene>
    <name evidence="2" type="ORF">C0Q70_00558</name>
</gene>
<reference evidence="2 3" key="1">
    <citation type="submission" date="2018-04" db="EMBL/GenBank/DDBJ databases">
        <title>The genome of golden apple snail Pomacea canaliculata provides insight into stress tolerance and invasive adaptation.</title>
        <authorList>
            <person name="Liu C."/>
            <person name="Liu B."/>
            <person name="Ren Y."/>
            <person name="Zhang Y."/>
            <person name="Wang H."/>
            <person name="Li S."/>
            <person name="Jiang F."/>
            <person name="Yin L."/>
            <person name="Zhang G."/>
            <person name="Qian W."/>
            <person name="Fan W."/>
        </authorList>
    </citation>
    <scope>NUCLEOTIDE SEQUENCE [LARGE SCALE GENOMIC DNA]</scope>
    <source>
        <strain evidence="2">SZHN2017</strain>
        <tissue evidence="2">Muscle</tissue>
    </source>
</reference>
<name>A0A2T7PX02_POMCA</name>
<evidence type="ECO:0000313" key="3">
    <source>
        <dbReference type="Proteomes" id="UP000245119"/>
    </source>
</evidence>
<evidence type="ECO:0008006" key="4">
    <source>
        <dbReference type="Google" id="ProtNLM"/>
    </source>
</evidence>
<dbReference type="EMBL" id="PZQS01000001">
    <property type="protein sequence ID" value="PVD37956.1"/>
    <property type="molecule type" value="Genomic_DNA"/>
</dbReference>
<evidence type="ECO:0000256" key="1">
    <source>
        <dbReference type="SAM" id="SignalP"/>
    </source>
</evidence>
<organism evidence="2 3">
    <name type="scientific">Pomacea canaliculata</name>
    <name type="common">Golden apple snail</name>
    <dbReference type="NCBI Taxonomy" id="400727"/>
    <lineage>
        <taxon>Eukaryota</taxon>
        <taxon>Metazoa</taxon>
        <taxon>Spiralia</taxon>
        <taxon>Lophotrochozoa</taxon>
        <taxon>Mollusca</taxon>
        <taxon>Gastropoda</taxon>
        <taxon>Caenogastropoda</taxon>
        <taxon>Architaenioglossa</taxon>
        <taxon>Ampullarioidea</taxon>
        <taxon>Ampullariidae</taxon>
        <taxon>Pomacea</taxon>
    </lineage>
</organism>